<evidence type="ECO:0000256" key="3">
    <source>
        <dbReference type="ARBA" id="ARBA00022692"/>
    </source>
</evidence>
<feature type="transmembrane region" description="Helical" evidence="6">
    <location>
        <begin position="34"/>
        <end position="56"/>
    </location>
</feature>
<sequence length="622" mass="67580">MIKELTEEQVQTMTLEEKDEWWLKNVYKGDMPQLTLRSALTGMILGGILSLTNLYIGIKTGWTLGVGISSVILSFAFFKLMDKMRLGSHMTILENNAMQSIATSAGYMTAPMMASIPAYMMVTGEVIPMWQTFWWIVVLALLGVLFAFPLKKRFINEEQMPFPEGYAAGVVLESLHSDDGKSGVFKAKLMMAGAGLSALIEILRADAVLEKIKLSFLALPHYWDDFIYKFATPKILGSPMKDLTIQFDTSIVMMGTGGLMNMKTAMSILIGGFLNYFVCAPILIQAGVIPEAKFKAITMWALWGGAAIMTTSSLYAFFSKPQIIVQSFSKLFVKKGKREAHALDKIELPMWIFAVGIPIVGFITVYLGHMWFGIHYWLGLLAIPLVFIFTLIAVTSTGLTAITPGGALGKLTQITYGVVAPGNVTTNLMTAGITSEVSLNASNLLMDIKPAYMLGGKPRHQAVGHVLGIFAGGLVAVPVFYSIFHGDISMFTSETMPLPGASIWKGVSEVLAHGLSNLHITAQIAAMVGAVLGILIEVLNKKTKGRFPLSGVGLGLGFVLRFTDAWSMALGTLIFWVARQKFKDKSSFGYRAFVDNQETLAAGVIAGGSIIGIILILLETAI</sequence>
<dbReference type="GO" id="GO:0016020">
    <property type="term" value="C:membrane"/>
    <property type="evidence" value="ECO:0007669"/>
    <property type="project" value="UniProtKB-SubCell"/>
</dbReference>
<keyword evidence="2" id="KW-0813">Transport</keyword>
<dbReference type="AlphaFoldDB" id="A0A150WEV8"/>
<evidence type="ECO:0000313" key="7">
    <source>
        <dbReference type="EMBL" id="KYG61480.1"/>
    </source>
</evidence>
<dbReference type="PANTHER" id="PTHR31645">
    <property type="entry name" value="OLIGOPEPTIDE TRANSPORTER YGL114W-RELATED"/>
    <property type="match status" value="1"/>
</dbReference>
<feature type="transmembrane region" description="Helical" evidence="6">
    <location>
        <begin position="551"/>
        <end position="579"/>
    </location>
</feature>
<accession>A0A150WEV8</accession>
<evidence type="ECO:0000313" key="8">
    <source>
        <dbReference type="Proteomes" id="UP000075320"/>
    </source>
</evidence>
<evidence type="ECO:0000256" key="1">
    <source>
        <dbReference type="ARBA" id="ARBA00004141"/>
    </source>
</evidence>
<feature type="transmembrane region" description="Helical" evidence="6">
    <location>
        <begin position="268"/>
        <end position="288"/>
    </location>
</feature>
<evidence type="ECO:0000256" key="5">
    <source>
        <dbReference type="ARBA" id="ARBA00023136"/>
    </source>
</evidence>
<keyword evidence="3 6" id="KW-0812">Transmembrane</keyword>
<dbReference type="RefSeq" id="WP_061836562.1">
    <property type="nucleotide sequence ID" value="NZ_LUKE01000006.1"/>
</dbReference>
<evidence type="ECO:0000256" key="4">
    <source>
        <dbReference type="ARBA" id="ARBA00022989"/>
    </source>
</evidence>
<dbReference type="PANTHER" id="PTHR31645:SF0">
    <property type="entry name" value="OLIGOPEPTIDE TRANSPORTER YGL114W-RELATED"/>
    <property type="match status" value="1"/>
</dbReference>
<feature type="transmembrane region" description="Helical" evidence="6">
    <location>
        <begin position="374"/>
        <end position="394"/>
    </location>
</feature>
<dbReference type="EMBL" id="LUKE01000006">
    <property type="protein sequence ID" value="KYG61480.1"/>
    <property type="molecule type" value="Genomic_DNA"/>
</dbReference>
<dbReference type="GO" id="GO:0035673">
    <property type="term" value="F:oligopeptide transmembrane transporter activity"/>
    <property type="evidence" value="ECO:0007669"/>
    <property type="project" value="InterPro"/>
</dbReference>
<feature type="transmembrane region" description="Helical" evidence="6">
    <location>
        <begin position="132"/>
        <end position="150"/>
    </location>
</feature>
<dbReference type="InterPro" id="IPR004813">
    <property type="entry name" value="OPT"/>
</dbReference>
<keyword evidence="4 6" id="KW-1133">Transmembrane helix</keyword>
<proteinExistence type="predicted"/>
<gene>
    <name evidence="7" type="ORF">AZI86_17360</name>
</gene>
<evidence type="ECO:0000256" key="2">
    <source>
        <dbReference type="ARBA" id="ARBA00022448"/>
    </source>
</evidence>
<feature type="transmembrane region" description="Helical" evidence="6">
    <location>
        <begin position="599"/>
        <end position="618"/>
    </location>
</feature>
<comment type="subcellular location">
    <subcellularLocation>
        <location evidence="1">Membrane</location>
        <topology evidence="1">Multi-pass membrane protein</topology>
    </subcellularLocation>
</comment>
<keyword evidence="5 6" id="KW-0472">Membrane</keyword>
<feature type="transmembrane region" description="Helical" evidence="6">
    <location>
        <begin position="62"/>
        <end position="80"/>
    </location>
</feature>
<dbReference type="Proteomes" id="UP000075320">
    <property type="component" value="Unassembled WGS sequence"/>
</dbReference>
<evidence type="ECO:0000256" key="6">
    <source>
        <dbReference type="SAM" id="Phobius"/>
    </source>
</evidence>
<dbReference type="Pfam" id="PF03169">
    <property type="entry name" value="OPT"/>
    <property type="match status" value="1"/>
</dbReference>
<reference evidence="7 8" key="1">
    <citation type="submission" date="2016-03" db="EMBL/GenBank/DDBJ databases">
        <authorList>
            <person name="Ploux O."/>
        </authorList>
    </citation>
    <scope>NUCLEOTIDE SEQUENCE [LARGE SCALE GENOMIC DNA]</scope>
    <source>
        <strain evidence="7 8">R0</strain>
    </source>
</reference>
<comment type="caution">
    <text evidence="7">The sequence shown here is derived from an EMBL/GenBank/DDBJ whole genome shotgun (WGS) entry which is preliminary data.</text>
</comment>
<organism evidence="7 8">
    <name type="scientific">Bdellovibrio bacteriovorus</name>
    <dbReference type="NCBI Taxonomy" id="959"/>
    <lineage>
        <taxon>Bacteria</taxon>
        <taxon>Pseudomonadati</taxon>
        <taxon>Bdellovibrionota</taxon>
        <taxon>Bdellovibrionia</taxon>
        <taxon>Bdellovibrionales</taxon>
        <taxon>Pseudobdellovibrionaceae</taxon>
        <taxon>Bdellovibrio</taxon>
    </lineage>
</organism>
<dbReference type="OrthoDB" id="9809340at2"/>
<feature type="transmembrane region" description="Helical" evidence="6">
    <location>
        <begin position="300"/>
        <end position="318"/>
    </location>
</feature>
<keyword evidence="8" id="KW-1185">Reference proteome</keyword>
<feature type="transmembrane region" description="Helical" evidence="6">
    <location>
        <begin position="462"/>
        <end position="484"/>
    </location>
</feature>
<dbReference type="InterPro" id="IPR045035">
    <property type="entry name" value="YSL-like"/>
</dbReference>
<feature type="transmembrane region" description="Helical" evidence="6">
    <location>
        <begin position="101"/>
        <end position="120"/>
    </location>
</feature>
<feature type="transmembrane region" description="Helical" evidence="6">
    <location>
        <begin position="520"/>
        <end position="539"/>
    </location>
</feature>
<name>A0A150WEV8_BDEBC</name>
<feature type="transmembrane region" description="Helical" evidence="6">
    <location>
        <begin position="348"/>
        <end position="368"/>
    </location>
</feature>
<evidence type="ECO:0008006" key="9">
    <source>
        <dbReference type="Google" id="ProtNLM"/>
    </source>
</evidence>
<protein>
    <recommendedName>
        <fullName evidence="9">Peptide transporter</fullName>
    </recommendedName>
</protein>